<evidence type="ECO:0000313" key="2">
    <source>
        <dbReference type="EnsemblPlants" id="OGLUM01G29830.1"/>
    </source>
</evidence>
<dbReference type="AlphaFoldDB" id="A0A0D9YCY6"/>
<proteinExistence type="predicted"/>
<keyword evidence="3" id="KW-1185">Reference proteome</keyword>
<sequence length="118" mass="12594">MEEAERGRPSGEAWAQGTRSSKVSVGEVKLSHKIVPLESLTTRFPLSSSAAVDPSPALMVLVQTVEPLTSIRTSNTFDPCPFTGDRRFADQTTVLPAVLVSQMEKALSPSPVSSPPQS</sequence>
<organism evidence="2">
    <name type="scientific">Oryza glumipatula</name>
    <dbReference type="NCBI Taxonomy" id="40148"/>
    <lineage>
        <taxon>Eukaryota</taxon>
        <taxon>Viridiplantae</taxon>
        <taxon>Streptophyta</taxon>
        <taxon>Embryophyta</taxon>
        <taxon>Tracheophyta</taxon>
        <taxon>Spermatophyta</taxon>
        <taxon>Magnoliopsida</taxon>
        <taxon>Liliopsida</taxon>
        <taxon>Poales</taxon>
        <taxon>Poaceae</taxon>
        <taxon>BOP clade</taxon>
        <taxon>Oryzoideae</taxon>
        <taxon>Oryzeae</taxon>
        <taxon>Oryzinae</taxon>
        <taxon>Oryza</taxon>
    </lineage>
</organism>
<feature type="region of interest" description="Disordered" evidence="1">
    <location>
        <begin position="1"/>
        <end position="21"/>
    </location>
</feature>
<dbReference type="Gramene" id="OGLUM01G29830.1">
    <property type="protein sequence ID" value="OGLUM01G29830.1"/>
    <property type="gene ID" value="OGLUM01G29830"/>
</dbReference>
<protein>
    <submittedName>
        <fullName evidence="2">Uncharacterized protein</fullName>
    </submittedName>
</protein>
<dbReference type="Proteomes" id="UP000026961">
    <property type="component" value="Chromosome 1"/>
</dbReference>
<evidence type="ECO:0000256" key="1">
    <source>
        <dbReference type="SAM" id="MobiDB-lite"/>
    </source>
</evidence>
<reference evidence="2" key="2">
    <citation type="submission" date="2015-04" db="UniProtKB">
        <authorList>
            <consortium name="EnsemblPlants"/>
        </authorList>
    </citation>
    <scope>IDENTIFICATION</scope>
</reference>
<name>A0A0D9YCY6_9ORYZ</name>
<reference evidence="2" key="3">
    <citation type="submission" date="2018-05" db="EMBL/GenBank/DDBJ databases">
        <title>OgluRS3 (Oryza glumaepatula Reference Sequence Version 3).</title>
        <authorList>
            <person name="Zhang J."/>
            <person name="Kudrna D."/>
            <person name="Lee S."/>
            <person name="Talag J."/>
            <person name="Welchert J."/>
            <person name="Wing R.A."/>
        </authorList>
    </citation>
    <scope>NUCLEOTIDE SEQUENCE [LARGE SCALE GENOMIC DNA]</scope>
</reference>
<dbReference type="EnsemblPlants" id="OGLUM01G29830.1">
    <property type="protein sequence ID" value="OGLUM01G29830.1"/>
    <property type="gene ID" value="OGLUM01G29830"/>
</dbReference>
<dbReference type="HOGENOM" id="CLU_167840_0_0_1"/>
<reference evidence="2" key="1">
    <citation type="submission" date="2013-08" db="EMBL/GenBank/DDBJ databases">
        <title>Oryza genome evolution.</title>
        <authorList>
            <person name="Wing R.A."/>
            <person name="Panaud O."/>
            <person name="Oliveira A.C."/>
        </authorList>
    </citation>
    <scope>NUCLEOTIDE SEQUENCE</scope>
</reference>
<evidence type="ECO:0000313" key="3">
    <source>
        <dbReference type="Proteomes" id="UP000026961"/>
    </source>
</evidence>
<accession>A0A0D9YCY6</accession>